<dbReference type="Proteomes" id="UP001060336">
    <property type="component" value="Chromosome"/>
</dbReference>
<dbReference type="AlphaFoldDB" id="A0A9J7AUH5"/>
<evidence type="ECO:0000313" key="4">
    <source>
        <dbReference type="Proteomes" id="UP001060336"/>
    </source>
</evidence>
<accession>A0A9J7AUH5</accession>
<organism evidence="3 4">
    <name type="scientific">Nisaea acidiphila</name>
    <dbReference type="NCBI Taxonomy" id="1862145"/>
    <lineage>
        <taxon>Bacteria</taxon>
        <taxon>Pseudomonadati</taxon>
        <taxon>Pseudomonadota</taxon>
        <taxon>Alphaproteobacteria</taxon>
        <taxon>Rhodospirillales</taxon>
        <taxon>Thalassobaculaceae</taxon>
        <taxon>Nisaea</taxon>
    </lineage>
</organism>
<feature type="region of interest" description="Disordered" evidence="1">
    <location>
        <begin position="1"/>
        <end position="21"/>
    </location>
</feature>
<dbReference type="RefSeq" id="WP_257770260.1">
    <property type="nucleotide sequence ID" value="NZ_CP102480.1"/>
</dbReference>
<reference evidence="3" key="1">
    <citation type="submission" date="2022-08" db="EMBL/GenBank/DDBJ databases">
        <title>Nisaea acidiphila sp. nov., isolated from a marine algal debris and emended description of the genus Nisaea Urios et al. 2008.</title>
        <authorList>
            <person name="Kwon K."/>
        </authorList>
    </citation>
    <scope>NUCLEOTIDE SEQUENCE</scope>
    <source>
        <strain evidence="3">MEBiC11861</strain>
    </source>
</reference>
<evidence type="ECO:0000256" key="1">
    <source>
        <dbReference type="SAM" id="MobiDB-lite"/>
    </source>
</evidence>
<dbReference type="InterPro" id="IPR014973">
    <property type="entry name" value="DUF1835"/>
</dbReference>
<dbReference type="KEGG" id="naci:NUH88_04695"/>
<dbReference type="Pfam" id="PF08874">
    <property type="entry name" value="DUF1835"/>
    <property type="match status" value="1"/>
</dbReference>
<feature type="domain" description="DUF1835" evidence="2">
    <location>
        <begin position="109"/>
        <end position="214"/>
    </location>
</feature>
<sequence length="431" mass="48509">MSQSNEPASAGPREFFGGRLNLEQQRKRAKELLELVRDDDPQARGRVEAHHSNADPDAFQLADAQLVVARENGFLSWPRMKAHIERLRFDRLRIEAGKPDIPDTPATTHIRCGEDIRHSLEVGGFKGRFLEFSDPYCQGPVPRVPKAEFISRRAAFIASGYGRDQAEAEKGLQEQYKAVDSLGEGAPVVLWFEHDSYDQLILAYLLSVFHRMEKRPDLQMICVGQVPGVRDFVGLGQLHPEVLLWLWEYERHEVTEAQLALGARVWDAITDADPNALAAIAANGTPELPLMAAALRRHLRELPHPKTGLGLTQHLSLTILDDMGDMSAGQIFQILMSRREPLPYLGDLMFWHVLTDLAKSTDPVILMDPETAGQPWPKRVFSLRDSGRRVLAGEEDYVAIQRGSRWVGGVEIRPGRSAWRWDEDAGEVRRA</sequence>
<gene>
    <name evidence="3" type="ORF">NUH88_04695</name>
</gene>
<name>A0A9J7AUH5_9PROT</name>
<evidence type="ECO:0000313" key="3">
    <source>
        <dbReference type="EMBL" id="UUX50992.1"/>
    </source>
</evidence>
<protein>
    <submittedName>
        <fullName evidence="3">DUF1835 domain-containing protein</fullName>
    </submittedName>
</protein>
<evidence type="ECO:0000259" key="2">
    <source>
        <dbReference type="Pfam" id="PF08874"/>
    </source>
</evidence>
<keyword evidence="4" id="KW-1185">Reference proteome</keyword>
<dbReference type="EMBL" id="CP102480">
    <property type="protein sequence ID" value="UUX50992.1"/>
    <property type="molecule type" value="Genomic_DNA"/>
</dbReference>
<proteinExistence type="predicted"/>